<feature type="compositionally biased region" description="Low complexity" evidence="1">
    <location>
        <begin position="98"/>
        <end position="115"/>
    </location>
</feature>
<dbReference type="Proteomes" id="UP000000491">
    <property type="component" value="Chromosome"/>
</dbReference>
<feature type="region of interest" description="Disordered" evidence="1">
    <location>
        <begin position="98"/>
        <end position="134"/>
    </location>
</feature>
<evidence type="ECO:0000313" key="4">
    <source>
        <dbReference type="Proteomes" id="UP000000491"/>
    </source>
</evidence>
<feature type="compositionally biased region" description="Polar residues" evidence="1">
    <location>
        <begin position="116"/>
        <end position="134"/>
    </location>
</feature>
<accession>F8EVD5</accession>
<proteinExistence type="predicted"/>
<dbReference type="eggNOG" id="ENOG5031APD">
    <property type="taxonomic scope" value="Bacteria"/>
</dbReference>
<protein>
    <submittedName>
        <fullName evidence="3">Uncharacterized protein</fullName>
    </submittedName>
</protein>
<dbReference type="HOGENOM" id="CLU_1389765_0_0_5"/>
<feature type="transmembrane region" description="Helical" evidence="2">
    <location>
        <begin position="6"/>
        <end position="27"/>
    </location>
</feature>
<evidence type="ECO:0000313" key="3">
    <source>
        <dbReference type="EMBL" id="AEI37342.1"/>
    </source>
</evidence>
<evidence type="ECO:0000256" key="2">
    <source>
        <dbReference type="SAM" id="Phobius"/>
    </source>
</evidence>
<dbReference type="STRING" id="579138.Zymop_0439"/>
<dbReference type="EMBL" id="CP002865">
    <property type="protein sequence ID" value="AEI37342.1"/>
    <property type="molecule type" value="Genomic_DNA"/>
</dbReference>
<name>F8EVD5_ZYMMT</name>
<dbReference type="RefSeq" id="WP_013933741.1">
    <property type="nucleotide sequence ID" value="NC_015709.1"/>
</dbReference>
<dbReference type="PATRIC" id="fig|579138.3.peg.461"/>
<sequence>MIITRHFRAICLVGLCCIAALICYMITQRVASERRELIHVERDILKLRQTIRHLQTEGDTLARSGQIDRWNMESFALTSPTIKQFISSDTELAVLDNAPSEAENSASNANQDSSSFRQASYVVSSNSHPYQPSNIQPLEPKMVSAHKLQYKASSTAASSVIAQPSEAVAAPSAAGFEVASLSLPHTLNTRNDETMMHRVSASQFRELSHSKIQAAR</sequence>
<organism evidence="3 4">
    <name type="scientific">Zymomonas mobilis subsp. pomaceae (strain ATCC 29192 / DSM 22645 / JCM 10191 / CCUG 17912 / NBRC 13757 / NCIMB 11200 / NRRL B-4491 / Barker I)</name>
    <dbReference type="NCBI Taxonomy" id="579138"/>
    <lineage>
        <taxon>Bacteria</taxon>
        <taxon>Pseudomonadati</taxon>
        <taxon>Pseudomonadota</taxon>
        <taxon>Alphaproteobacteria</taxon>
        <taxon>Sphingomonadales</taxon>
        <taxon>Zymomonadaceae</taxon>
        <taxon>Zymomonas</taxon>
    </lineage>
</organism>
<dbReference type="KEGG" id="zmp:Zymop_0439"/>
<gene>
    <name evidence="3" type="ordered locus">Zymop_0439</name>
</gene>
<keyword evidence="2" id="KW-0472">Membrane</keyword>
<keyword evidence="2" id="KW-0812">Transmembrane</keyword>
<reference evidence="3 4" key="1">
    <citation type="journal article" date="2011" name="J. Bacteriol.">
        <title>Genome sequence of the ethanol-producing Zymomonas mobilis subsp. pomaceae lectotype strain ATCC 29192.</title>
        <authorList>
            <person name="Kouvelis V.N."/>
            <person name="Davenport K.W."/>
            <person name="Brettin T.S."/>
            <person name="Bruce D."/>
            <person name="Detter C."/>
            <person name="Han C.S."/>
            <person name="Nolan M."/>
            <person name="Tapia R."/>
            <person name="Damoulaki A."/>
            <person name="Kyrpides N.C."/>
            <person name="Typas M.A."/>
            <person name="Pappas K.M."/>
        </authorList>
    </citation>
    <scope>NUCLEOTIDE SEQUENCE [LARGE SCALE GENOMIC DNA]</scope>
    <source>
        <strain evidence="4">ATCC 29192 / DSM 22645 / JCM 10191 / CCUG 17912 / NBRC 13757 / NCIMB 11200 / NRRL B-4491 / Barker I</strain>
    </source>
</reference>
<dbReference type="AlphaFoldDB" id="F8EVD5"/>
<evidence type="ECO:0000256" key="1">
    <source>
        <dbReference type="SAM" id="MobiDB-lite"/>
    </source>
</evidence>
<keyword evidence="2" id="KW-1133">Transmembrane helix</keyword>